<gene>
    <name evidence="1" type="ORF">HPB49_004750</name>
</gene>
<evidence type="ECO:0000313" key="1">
    <source>
        <dbReference type="EMBL" id="KAH7945013.1"/>
    </source>
</evidence>
<comment type="caution">
    <text evidence="1">The sequence shown here is derived from an EMBL/GenBank/DDBJ whole genome shotgun (WGS) entry which is preliminary data.</text>
</comment>
<organism evidence="1 2">
    <name type="scientific">Dermacentor silvarum</name>
    <name type="common">Tick</name>
    <dbReference type="NCBI Taxonomy" id="543639"/>
    <lineage>
        <taxon>Eukaryota</taxon>
        <taxon>Metazoa</taxon>
        <taxon>Ecdysozoa</taxon>
        <taxon>Arthropoda</taxon>
        <taxon>Chelicerata</taxon>
        <taxon>Arachnida</taxon>
        <taxon>Acari</taxon>
        <taxon>Parasitiformes</taxon>
        <taxon>Ixodida</taxon>
        <taxon>Ixodoidea</taxon>
        <taxon>Ixodidae</taxon>
        <taxon>Rhipicephalinae</taxon>
        <taxon>Dermacentor</taxon>
    </lineage>
</organism>
<dbReference type="EMBL" id="CM023475">
    <property type="protein sequence ID" value="KAH7945013.1"/>
    <property type="molecule type" value="Genomic_DNA"/>
</dbReference>
<keyword evidence="2" id="KW-1185">Reference proteome</keyword>
<name>A0ACB8CJ89_DERSI</name>
<evidence type="ECO:0000313" key="2">
    <source>
        <dbReference type="Proteomes" id="UP000821865"/>
    </source>
</evidence>
<protein>
    <submittedName>
        <fullName evidence="1">Uncharacterized protein</fullName>
    </submittedName>
</protein>
<proteinExistence type="predicted"/>
<sequence>MFPYRPRSMLCNSCLQIGHGADVCPYKKKFVACAKCGTKLPPGSNDDTPYDCELCCRNFGGEHAANYPDCPVRQEADEARREAARRRKQRYLNAMKDEEPHEPAKQSGKPKNKHRSRSRSPSRTNWPELPTRNRFERLSSPEKQRDLSASHSRDNNQDKSTVANKEAGREAPRLRHKPRGNEEKTNRTPSGTQTDKRSSREEQRTWLLLAVTTSASATLHCHLLKGGPAGRPFLGGGPGPLVGAPGGFKGSFGGGYSGFRGDFHSGGGGFAPAGPLFASGPGGFGVGPAVGGGFGPSLAFAPGPTSVSGFGPGAALPAPLTLSRPPAVQSTFIPGGQTKVILVKVKHLGTTTHHPTGFNGPAQGGPLQGPTFGAGPFAAPFGLPSSAGFGGPLKSGKGGWW</sequence>
<accession>A0ACB8CJ89</accession>
<reference evidence="1" key="1">
    <citation type="submission" date="2020-05" db="EMBL/GenBank/DDBJ databases">
        <title>Large-scale comparative analyses of tick genomes elucidate their genetic diversity and vector capacities.</title>
        <authorList>
            <person name="Jia N."/>
            <person name="Wang J."/>
            <person name="Shi W."/>
            <person name="Du L."/>
            <person name="Sun Y."/>
            <person name="Zhan W."/>
            <person name="Jiang J."/>
            <person name="Wang Q."/>
            <person name="Zhang B."/>
            <person name="Ji P."/>
            <person name="Sakyi L.B."/>
            <person name="Cui X."/>
            <person name="Yuan T."/>
            <person name="Jiang B."/>
            <person name="Yang W."/>
            <person name="Lam T.T.-Y."/>
            <person name="Chang Q."/>
            <person name="Ding S."/>
            <person name="Wang X."/>
            <person name="Zhu J."/>
            <person name="Ruan X."/>
            <person name="Zhao L."/>
            <person name="Wei J."/>
            <person name="Que T."/>
            <person name="Du C."/>
            <person name="Cheng J."/>
            <person name="Dai P."/>
            <person name="Han X."/>
            <person name="Huang E."/>
            <person name="Gao Y."/>
            <person name="Liu J."/>
            <person name="Shao H."/>
            <person name="Ye R."/>
            <person name="Li L."/>
            <person name="Wei W."/>
            <person name="Wang X."/>
            <person name="Wang C."/>
            <person name="Yang T."/>
            <person name="Huo Q."/>
            <person name="Li W."/>
            <person name="Guo W."/>
            <person name="Chen H."/>
            <person name="Zhou L."/>
            <person name="Ni X."/>
            <person name="Tian J."/>
            <person name="Zhou Y."/>
            <person name="Sheng Y."/>
            <person name="Liu T."/>
            <person name="Pan Y."/>
            <person name="Xia L."/>
            <person name="Li J."/>
            <person name="Zhao F."/>
            <person name="Cao W."/>
        </authorList>
    </citation>
    <scope>NUCLEOTIDE SEQUENCE</scope>
    <source>
        <strain evidence="1">Dsil-2018</strain>
    </source>
</reference>
<dbReference type="Proteomes" id="UP000821865">
    <property type="component" value="Chromosome 6"/>
</dbReference>